<evidence type="ECO:0000256" key="1">
    <source>
        <dbReference type="SAM" id="Phobius"/>
    </source>
</evidence>
<protein>
    <submittedName>
        <fullName evidence="3">Uncharacterized protein</fullName>
    </submittedName>
</protein>
<dbReference type="EMBL" id="CAJGYO010000001">
    <property type="protein sequence ID" value="CAD6205361.1"/>
    <property type="molecule type" value="Genomic_DNA"/>
</dbReference>
<dbReference type="Proteomes" id="UP000604825">
    <property type="component" value="Unassembled WGS sequence"/>
</dbReference>
<feature type="chain" id="PRO_5032330034" evidence="2">
    <location>
        <begin position="26"/>
        <end position="237"/>
    </location>
</feature>
<evidence type="ECO:0000256" key="2">
    <source>
        <dbReference type="SAM" id="SignalP"/>
    </source>
</evidence>
<evidence type="ECO:0000313" key="3">
    <source>
        <dbReference type="EMBL" id="CAD6205361.1"/>
    </source>
</evidence>
<accession>A0A811MEH9</accession>
<feature type="transmembrane region" description="Helical" evidence="1">
    <location>
        <begin position="118"/>
        <end position="137"/>
    </location>
</feature>
<evidence type="ECO:0000313" key="4">
    <source>
        <dbReference type="Proteomes" id="UP000604825"/>
    </source>
</evidence>
<keyword evidence="1" id="KW-0812">Transmembrane</keyword>
<keyword evidence="1" id="KW-0472">Membrane</keyword>
<dbReference type="AlphaFoldDB" id="A0A811MEH9"/>
<keyword evidence="2" id="KW-0732">Signal</keyword>
<proteinExistence type="predicted"/>
<comment type="caution">
    <text evidence="3">The sequence shown here is derived from an EMBL/GenBank/DDBJ whole genome shotgun (WGS) entry which is preliminary data.</text>
</comment>
<reference evidence="3" key="1">
    <citation type="submission" date="2020-10" db="EMBL/GenBank/DDBJ databases">
        <authorList>
            <person name="Han B."/>
            <person name="Lu T."/>
            <person name="Zhao Q."/>
            <person name="Huang X."/>
            <person name="Zhao Y."/>
        </authorList>
    </citation>
    <scope>NUCLEOTIDE SEQUENCE</scope>
</reference>
<keyword evidence="1" id="KW-1133">Transmembrane helix</keyword>
<feature type="signal peptide" evidence="2">
    <location>
        <begin position="1"/>
        <end position="25"/>
    </location>
</feature>
<organism evidence="3 4">
    <name type="scientific">Miscanthus lutarioriparius</name>
    <dbReference type="NCBI Taxonomy" id="422564"/>
    <lineage>
        <taxon>Eukaryota</taxon>
        <taxon>Viridiplantae</taxon>
        <taxon>Streptophyta</taxon>
        <taxon>Embryophyta</taxon>
        <taxon>Tracheophyta</taxon>
        <taxon>Spermatophyta</taxon>
        <taxon>Magnoliopsida</taxon>
        <taxon>Liliopsida</taxon>
        <taxon>Poales</taxon>
        <taxon>Poaceae</taxon>
        <taxon>PACMAD clade</taxon>
        <taxon>Panicoideae</taxon>
        <taxon>Andropogonodae</taxon>
        <taxon>Andropogoneae</taxon>
        <taxon>Saccharinae</taxon>
        <taxon>Miscanthus</taxon>
    </lineage>
</organism>
<sequence>MVKITAMAAAVAVIALVLLPVGGRGEERPTAAHPHGLPFESPLALSPAAYDFFHPSARTRRAHHGVAPAPALAPRGQQQQLRESAVRGTSAAGVAKADQEEGAAVETHRRHNHTVTGVFVAAAAAALVAIGVAYAVLMGDATEPRVKLNFRFEIIYTDGRPELTLRVIGDGQVQKYEHINDVSAHQWLDKRVFPHPCASSVVMFNMVLESPSTRAKVHNKPPKSLVHRLVPYMSQLS</sequence>
<gene>
    <name evidence="3" type="ORF">NCGR_LOCUS3192</name>
</gene>
<keyword evidence="4" id="KW-1185">Reference proteome</keyword>
<name>A0A811MEH9_9POAL</name>
<dbReference type="PANTHER" id="PTHR35718">
    <property type="entry name" value="EXPRESSED PROTEIN"/>
    <property type="match status" value="1"/>
</dbReference>
<dbReference type="OrthoDB" id="693479at2759"/>
<dbReference type="PANTHER" id="PTHR35718:SF1">
    <property type="entry name" value="EXPRESSED PROTEIN"/>
    <property type="match status" value="1"/>
</dbReference>